<protein>
    <recommendedName>
        <fullName evidence="3">Dynein heavy chain 12, axonemal-like protein</fullName>
    </recommendedName>
</protein>
<dbReference type="PANTHER" id="PTHR22878:SF70">
    <property type="entry name" value="DYNEIN HEAVY CHAIN 2, AXONEMAL"/>
    <property type="match status" value="1"/>
</dbReference>
<dbReference type="GO" id="GO:0030286">
    <property type="term" value="C:dynein complex"/>
    <property type="evidence" value="ECO:0007669"/>
    <property type="project" value="InterPro"/>
</dbReference>
<organism evidence="1 2">
    <name type="scientific">Amazona collaria</name>
    <name type="common">yellow-billed parrot</name>
    <dbReference type="NCBI Taxonomy" id="241587"/>
    <lineage>
        <taxon>Eukaryota</taxon>
        <taxon>Metazoa</taxon>
        <taxon>Chordata</taxon>
        <taxon>Craniata</taxon>
        <taxon>Vertebrata</taxon>
        <taxon>Euteleostomi</taxon>
        <taxon>Archelosauria</taxon>
        <taxon>Archosauria</taxon>
        <taxon>Dinosauria</taxon>
        <taxon>Saurischia</taxon>
        <taxon>Theropoda</taxon>
        <taxon>Coelurosauria</taxon>
        <taxon>Aves</taxon>
        <taxon>Neognathae</taxon>
        <taxon>Neoaves</taxon>
        <taxon>Telluraves</taxon>
        <taxon>Australaves</taxon>
        <taxon>Psittaciformes</taxon>
        <taxon>Psittacidae</taxon>
        <taxon>Amazona</taxon>
    </lineage>
</organism>
<dbReference type="GO" id="GO:0045505">
    <property type="term" value="F:dynein intermediate chain binding"/>
    <property type="evidence" value="ECO:0007669"/>
    <property type="project" value="InterPro"/>
</dbReference>
<evidence type="ECO:0000313" key="2">
    <source>
        <dbReference type="Proteomes" id="UP000694522"/>
    </source>
</evidence>
<proteinExistence type="predicted"/>
<reference evidence="1" key="1">
    <citation type="submission" date="2025-08" db="UniProtKB">
        <authorList>
            <consortium name="Ensembl"/>
        </authorList>
    </citation>
    <scope>IDENTIFICATION</scope>
</reference>
<dbReference type="InterPro" id="IPR026983">
    <property type="entry name" value="DHC"/>
</dbReference>
<dbReference type="AlphaFoldDB" id="A0A8B9FX14"/>
<dbReference type="GO" id="GO:0007018">
    <property type="term" value="P:microtubule-based movement"/>
    <property type="evidence" value="ECO:0007669"/>
    <property type="project" value="InterPro"/>
</dbReference>
<name>A0A8B9FX14_9PSIT</name>
<reference evidence="1" key="2">
    <citation type="submission" date="2025-09" db="UniProtKB">
        <authorList>
            <consortium name="Ensembl"/>
        </authorList>
    </citation>
    <scope>IDENTIFICATION</scope>
</reference>
<dbReference type="GO" id="GO:0051959">
    <property type="term" value="F:dynein light intermediate chain binding"/>
    <property type="evidence" value="ECO:0007669"/>
    <property type="project" value="InterPro"/>
</dbReference>
<keyword evidence="2" id="KW-1185">Reference proteome</keyword>
<sequence length="620" mass="72287">FRLDIRKEFFTENYLFLKECVLRNPIAPIQHQWLMSMLTLVPQSLTEGKDRQPLVEKLLVEIMEEYEKSMRRFVVQSILIKPDIKGVEDEEEAPLPSLPVGLDFSSPWHMSFTRAKSKILSKLHILHPTMISLLDFGYAAFFDFLLVDFSSLRLKEPIDCESLKTDVSLSCCKAEEKILITWYQRVINLFTQNEALNSVTLDQLDSFYNCVAVLMSNQVKDLLTRTVEAYVKLFDPEDRNGPPLFKMELTLGDQKIEFYPSLQDLEEGILCIANHIGQTLQNIQTVRSWLMGDTATLDTELPKHVLEWATSTLKKRIRDNLEGPKKYFEKCVEKYGWLVDGTAQARVERFEAEEHSFDEYTALIDEFFTHKKEILSLPEVAYFPMIYLNSEDLKQGLASSANTFAKVLMNRIVANYREENEKICREFEAIKERALKVPETTEEIVETVAYMQEVKDIKDLLLRIKCSRQLFYFLDNFLFDPEDIALNATHDDVRAFSYYLSRPTIILFQYVADMTTLRKRMQEADDTIAIINKEEVLLEWKMGEFSALQILKTEMEPYQKLFHLILKWQLTEWMDEKDKTSQCKTVEEKRGETKANPIIAMCTSVLEQIKDFKVRKGEGC</sequence>
<dbReference type="Ensembl" id="ENSACOT00000016844.1">
    <property type="protein sequence ID" value="ENSACOP00000016260.1"/>
    <property type="gene ID" value="ENSACOG00000011304.1"/>
</dbReference>
<dbReference type="Proteomes" id="UP000694522">
    <property type="component" value="Unplaced"/>
</dbReference>
<dbReference type="PANTHER" id="PTHR22878">
    <property type="entry name" value="DYNEIN HEAVY CHAIN 6, AXONEMAL-LIKE-RELATED"/>
    <property type="match status" value="1"/>
</dbReference>
<accession>A0A8B9FX14</accession>
<evidence type="ECO:0000313" key="1">
    <source>
        <dbReference type="Ensembl" id="ENSACOP00000016260.1"/>
    </source>
</evidence>
<evidence type="ECO:0008006" key="3">
    <source>
        <dbReference type="Google" id="ProtNLM"/>
    </source>
</evidence>